<dbReference type="EMBL" id="LM995447">
    <property type="protein sequence ID" value="CDZ23744.1"/>
    <property type="molecule type" value="Genomic_DNA"/>
</dbReference>
<feature type="domain" description="Histidine kinase" evidence="15">
    <location>
        <begin position="232"/>
        <end position="449"/>
    </location>
</feature>
<dbReference type="Proteomes" id="UP000032431">
    <property type="component" value="Chromosome I"/>
</dbReference>
<feature type="transmembrane region" description="Helical" evidence="14">
    <location>
        <begin position="151"/>
        <end position="171"/>
    </location>
</feature>
<dbReference type="InterPro" id="IPR003661">
    <property type="entry name" value="HisK_dim/P_dom"/>
</dbReference>
<keyword evidence="5" id="KW-0597">Phosphoprotein</keyword>
<gene>
    <name evidence="17" type="ORF">CCDG5_0613</name>
</gene>
<dbReference type="FunFam" id="3.30.565.10:FF:000006">
    <property type="entry name" value="Sensor histidine kinase WalK"/>
    <property type="match status" value="1"/>
</dbReference>
<evidence type="ECO:0000256" key="3">
    <source>
        <dbReference type="ARBA" id="ARBA00012438"/>
    </source>
</evidence>
<dbReference type="Pfam" id="PF00672">
    <property type="entry name" value="HAMP"/>
    <property type="match status" value="1"/>
</dbReference>
<dbReference type="GO" id="GO:0005886">
    <property type="term" value="C:plasma membrane"/>
    <property type="evidence" value="ECO:0007669"/>
    <property type="project" value="UniProtKB-SubCell"/>
</dbReference>
<comment type="subcellular location">
    <subcellularLocation>
        <location evidence="2">Cell membrane</location>
        <topology evidence="2">Multi-pass membrane protein</topology>
    </subcellularLocation>
</comment>
<dbReference type="STRING" id="29343.CCDG5_0613"/>
<evidence type="ECO:0000256" key="8">
    <source>
        <dbReference type="ARBA" id="ARBA00022741"/>
    </source>
</evidence>
<keyword evidence="4" id="KW-1003">Cell membrane</keyword>
<dbReference type="SMART" id="SM00304">
    <property type="entry name" value="HAMP"/>
    <property type="match status" value="1"/>
</dbReference>
<dbReference type="PROSITE" id="PS50109">
    <property type="entry name" value="HIS_KIN"/>
    <property type="match status" value="1"/>
</dbReference>
<name>A0A078KRI9_9FIRM</name>
<dbReference type="SMART" id="SM00387">
    <property type="entry name" value="HATPase_c"/>
    <property type="match status" value="1"/>
</dbReference>
<dbReference type="PANTHER" id="PTHR45528">
    <property type="entry name" value="SENSOR HISTIDINE KINASE CPXA"/>
    <property type="match status" value="1"/>
</dbReference>
<keyword evidence="11 14" id="KW-1133">Transmembrane helix</keyword>
<organism evidence="17 18">
    <name type="scientific">[Clostridium] cellulosi</name>
    <dbReference type="NCBI Taxonomy" id="29343"/>
    <lineage>
        <taxon>Bacteria</taxon>
        <taxon>Bacillati</taxon>
        <taxon>Bacillota</taxon>
        <taxon>Clostridia</taxon>
        <taxon>Eubacteriales</taxon>
        <taxon>Oscillospiraceae</taxon>
        <taxon>Oscillospiraceae incertae sedis</taxon>
    </lineage>
</organism>
<keyword evidence="7 14" id="KW-0812">Transmembrane</keyword>
<evidence type="ECO:0000256" key="14">
    <source>
        <dbReference type="SAM" id="Phobius"/>
    </source>
</evidence>
<dbReference type="InterPro" id="IPR036097">
    <property type="entry name" value="HisK_dim/P_sf"/>
</dbReference>
<dbReference type="SUPFAM" id="SSF47384">
    <property type="entry name" value="Homodimeric domain of signal transducing histidine kinase"/>
    <property type="match status" value="1"/>
</dbReference>
<evidence type="ECO:0000313" key="18">
    <source>
        <dbReference type="Proteomes" id="UP000032431"/>
    </source>
</evidence>
<evidence type="ECO:0000256" key="7">
    <source>
        <dbReference type="ARBA" id="ARBA00022692"/>
    </source>
</evidence>
<dbReference type="Pfam" id="PF02518">
    <property type="entry name" value="HATPase_c"/>
    <property type="match status" value="1"/>
</dbReference>
<dbReference type="KEGG" id="ccel:CCDG5_0613"/>
<evidence type="ECO:0000256" key="10">
    <source>
        <dbReference type="ARBA" id="ARBA00022840"/>
    </source>
</evidence>
<dbReference type="PATRIC" id="fig|29343.3.peg.637"/>
<evidence type="ECO:0000256" key="5">
    <source>
        <dbReference type="ARBA" id="ARBA00022553"/>
    </source>
</evidence>
<keyword evidence="9 17" id="KW-0418">Kinase</keyword>
<dbReference type="InterPro" id="IPR003660">
    <property type="entry name" value="HAMP_dom"/>
</dbReference>
<keyword evidence="18" id="KW-1185">Reference proteome</keyword>
<evidence type="ECO:0000256" key="4">
    <source>
        <dbReference type="ARBA" id="ARBA00022475"/>
    </source>
</evidence>
<evidence type="ECO:0000256" key="1">
    <source>
        <dbReference type="ARBA" id="ARBA00000085"/>
    </source>
</evidence>
<feature type="domain" description="HAMP" evidence="16">
    <location>
        <begin position="172"/>
        <end position="224"/>
    </location>
</feature>
<keyword evidence="13 14" id="KW-0472">Membrane</keyword>
<accession>A0A078KRI9</accession>
<sequence>MFGIVMIIFSIRYSNSEKEKLYLNNARKISESFSSVTSEEDEQILLSMLQMTAYNLDANIYICFSDGRIWRTVNPYIVAGSDNKISKSIMSQINNRQEIIEEGTLGGFFDTTYTTGGVPIYTRDHSNVVGAVFVCSKGGNLTKTISDIFKIFILSLMMTLLLSFIAIYFVTARLIKPLRQMNSAAASFSKGDFSARIPVSSSDEIGQLSASFNNMAQSLASLEEMRSSFVGNVSHELKTPMTSISGFIDGILDGTIPPEKHNYYLKIVSDEVKRLSRLVRSFLDIARIEAGELKINPTEFDIVELTRRVIIGFEQQIDKKSLEIRGLDFDNQIMVYADFDLTYQIVYNLIDNAVKFSNEGGYIEINIAKEKKKVYVGIKNSGMGIPSAELPYVFDRFYKTDKSRSRDRKGVGLGLYIVKSVLNKQGEDIVVRSVEGQYCEFVFTLKDASKITN</sequence>
<dbReference type="EC" id="2.7.13.3" evidence="3"/>
<dbReference type="AlphaFoldDB" id="A0A078KRI9"/>
<proteinExistence type="predicted"/>
<dbReference type="Gene3D" id="1.10.287.130">
    <property type="match status" value="1"/>
</dbReference>
<dbReference type="PROSITE" id="PS50885">
    <property type="entry name" value="HAMP"/>
    <property type="match status" value="1"/>
</dbReference>
<protein>
    <recommendedName>
        <fullName evidence="3">histidine kinase</fullName>
        <ecNumber evidence="3">2.7.13.3</ecNumber>
    </recommendedName>
</protein>
<dbReference type="PRINTS" id="PR00344">
    <property type="entry name" value="BCTRLSENSOR"/>
</dbReference>
<dbReference type="GO" id="GO:0000155">
    <property type="term" value="F:phosphorelay sensor kinase activity"/>
    <property type="evidence" value="ECO:0007669"/>
    <property type="project" value="InterPro"/>
</dbReference>
<keyword evidence="10" id="KW-0067">ATP-binding</keyword>
<evidence type="ECO:0000259" key="15">
    <source>
        <dbReference type="PROSITE" id="PS50109"/>
    </source>
</evidence>
<keyword evidence="6" id="KW-0808">Transferase</keyword>
<dbReference type="InterPro" id="IPR036890">
    <property type="entry name" value="HATPase_C_sf"/>
</dbReference>
<evidence type="ECO:0000256" key="9">
    <source>
        <dbReference type="ARBA" id="ARBA00022777"/>
    </source>
</evidence>
<dbReference type="InterPro" id="IPR050398">
    <property type="entry name" value="HssS/ArlS-like"/>
</dbReference>
<evidence type="ECO:0000256" key="12">
    <source>
        <dbReference type="ARBA" id="ARBA00023012"/>
    </source>
</evidence>
<dbReference type="InterPro" id="IPR004358">
    <property type="entry name" value="Sig_transdc_His_kin-like_C"/>
</dbReference>
<evidence type="ECO:0000313" key="17">
    <source>
        <dbReference type="EMBL" id="CDZ23744.1"/>
    </source>
</evidence>
<comment type="catalytic activity">
    <reaction evidence="1">
        <text>ATP + protein L-histidine = ADP + protein N-phospho-L-histidine.</text>
        <dbReference type="EC" id="2.7.13.3"/>
    </reaction>
</comment>
<dbReference type="SUPFAM" id="SSF55874">
    <property type="entry name" value="ATPase domain of HSP90 chaperone/DNA topoisomerase II/histidine kinase"/>
    <property type="match status" value="1"/>
</dbReference>
<dbReference type="CDD" id="cd00082">
    <property type="entry name" value="HisKA"/>
    <property type="match status" value="1"/>
</dbReference>
<dbReference type="PANTHER" id="PTHR45528:SF1">
    <property type="entry name" value="SENSOR HISTIDINE KINASE CPXA"/>
    <property type="match status" value="1"/>
</dbReference>
<dbReference type="HOGENOM" id="CLU_000445_89_6_9"/>
<evidence type="ECO:0000256" key="6">
    <source>
        <dbReference type="ARBA" id="ARBA00022679"/>
    </source>
</evidence>
<evidence type="ECO:0000256" key="11">
    <source>
        <dbReference type="ARBA" id="ARBA00022989"/>
    </source>
</evidence>
<dbReference type="Gene3D" id="6.10.340.10">
    <property type="match status" value="1"/>
</dbReference>
<evidence type="ECO:0000256" key="2">
    <source>
        <dbReference type="ARBA" id="ARBA00004651"/>
    </source>
</evidence>
<evidence type="ECO:0000256" key="13">
    <source>
        <dbReference type="ARBA" id="ARBA00023136"/>
    </source>
</evidence>
<dbReference type="CDD" id="cd06225">
    <property type="entry name" value="HAMP"/>
    <property type="match status" value="1"/>
</dbReference>
<keyword evidence="8" id="KW-0547">Nucleotide-binding</keyword>
<dbReference type="FunFam" id="1.10.287.130:FF:000001">
    <property type="entry name" value="Two-component sensor histidine kinase"/>
    <property type="match status" value="1"/>
</dbReference>
<dbReference type="Gene3D" id="3.30.565.10">
    <property type="entry name" value="Histidine kinase-like ATPase, C-terminal domain"/>
    <property type="match status" value="1"/>
</dbReference>
<dbReference type="CDD" id="cd00075">
    <property type="entry name" value="HATPase"/>
    <property type="match status" value="1"/>
</dbReference>
<dbReference type="InterPro" id="IPR003594">
    <property type="entry name" value="HATPase_dom"/>
</dbReference>
<dbReference type="SMART" id="SM00388">
    <property type="entry name" value="HisKA"/>
    <property type="match status" value="1"/>
</dbReference>
<dbReference type="GO" id="GO:0005524">
    <property type="term" value="F:ATP binding"/>
    <property type="evidence" value="ECO:0007669"/>
    <property type="project" value="UniProtKB-KW"/>
</dbReference>
<dbReference type="SUPFAM" id="SSF158472">
    <property type="entry name" value="HAMP domain-like"/>
    <property type="match status" value="1"/>
</dbReference>
<dbReference type="InterPro" id="IPR005467">
    <property type="entry name" value="His_kinase_dom"/>
</dbReference>
<dbReference type="Pfam" id="PF00512">
    <property type="entry name" value="HisKA"/>
    <property type="match status" value="1"/>
</dbReference>
<keyword evidence="12" id="KW-0902">Two-component regulatory system</keyword>
<evidence type="ECO:0000259" key="16">
    <source>
        <dbReference type="PROSITE" id="PS50885"/>
    </source>
</evidence>
<reference evidence="18" key="1">
    <citation type="submission" date="2014-07" db="EMBL/GenBank/DDBJ databases">
        <authorList>
            <person name="Wibberg D."/>
        </authorList>
    </citation>
    <scope>NUCLEOTIDE SEQUENCE [LARGE SCALE GENOMIC DNA]</scope>
    <source>
        <strain evidence="18">DG5</strain>
    </source>
</reference>